<keyword evidence="6" id="KW-0256">Endoplasmic reticulum</keyword>
<dbReference type="EC" id="2.5.1.18" evidence="3"/>
<sequence length="153" mass="17102">MDQLTLANPVFAAYAIAAAIMVLKGVAMSWLTVARMISTDSGLLNPEDLRNTPFNRNPSDVQLEPDERVERIRRIQRNDLENLPYFFMAGLLYVTTAPPLWLAQLLFYGFVVTRLAHFVAYFTAQNHEVRAALWTPGSLIILFLGGASLVAAF</sequence>
<dbReference type="GO" id="GO:0004364">
    <property type="term" value="F:glutathione transferase activity"/>
    <property type="evidence" value="ECO:0007669"/>
    <property type="project" value="UniProtKB-EC"/>
</dbReference>
<feature type="transmembrane region" description="Helical" evidence="13">
    <location>
        <begin position="12"/>
        <end position="33"/>
    </location>
</feature>
<dbReference type="RefSeq" id="WP_140927952.1">
    <property type="nucleotide sequence ID" value="NZ_VFSU01000022.1"/>
</dbReference>
<evidence type="ECO:0000256" key="10">
    <source>
        <dbReference type="ARBA" id="ARBA00038540"/>
    </source>
</evidence>
<keyword evidence="5 13" id="KW-0812">Transmembrane</keyword>
<evidence type="ECO:0000256" key="9">
    <source>
        <dbReference type="ARBA" id="ARBA00023136"/>
    </source>
</evidence>
<keyword evidence="15" id="KW-1185">Reference proteome</keyword>
<evidence type="ECO:0000256" key="11">
    <source>
        <dbReference type="ARBA" id="ARBA00039397"/>
    </source>
</evidence>
<dbReference type="EMBL" id="VFSU01000022">
    <property type="protein sequence ID" value="TPE61580.1"/>
    <property type="molecule type" value="Genomic_DNA"/>
</dbReference>
<dbReference type="GO" id="GO:0016020">
    <property type="term" value="C:membrane"/>
    <property type="evidence" value="ECO:0007669"/>
    <property type="project" value="InterPro"/>
</dbReference>
<evidence type="ECO:0000256" key="2">
    <source>
        <dbReference type="ARBA" id="ARBA00004477"/>
    </source>
</evidence>
<keyword evidence="8" id="KW-0007">Acetylation</keyword>
<dbReference type="Proteomes" id="UP000319897">
    <property type="component" value="Unassembled WGS sequence"/>
</dbReference>
<evidence type="ECO:0000256" key="8">
    <source>
        <dbReference type="ARBA" id="ARBA00022990"/>
    </source>
</evidence>
<evidence type="ECO:0000256" key="6">
    <source>
        <dbReference type="ARBA" id="ARBA00022824"/>
    </source>
</evidence>
<name>A0A501XLW5_9SPHN</name>
<evidence type="ECO:0000256" key="12">
    <source>
        <dbReference type="ARBA" id="ARBA00049385"/>
    </source>
</evidence>
<dbReference type="Gene3D" id="1.20.120.550">
    <property type="entry name" value="Membrane associated eicosanoid/glutathione metabolism-like domain"/>
    <property type="match status" value="1"/>
</dbReference>
<feature type="transmembrane region" description="Helical" evidence="13">
    <location>
        <begin position="131"/>
        <end position="152"/>
    </location>
</feature>
<evidence type="ECO:0000313" key="15">
    <source>
        <dbReference type="Proteomes" id="UP000319897"/>
    </source>
</evidence>
<reference evidence="14 15" key="1">
    <citation type="submission" date="2019-06" db="EMBL/GenBank/DDBJ databases">
        <authorList>
            <person name="Lee I."/>
            <person name="Jang G.I."/>
            <person name="Hwang C.Y."/>
        </authorList>
    </citation>
    <scope>NUCLEOTIDE SEQUENCE [LARGE SCALE GENOMIC DNA]</scope>
    <source>
        <strain evidence="14 15">PAMC 28131</strain>
    </source>
</reference>
<keyword evidence="9 13" id="KW-0472">Membrane</keyword>
<organism evidence="14 15">
    <name type="scientific">Sandaracinobacter neustonicus</name>
    <dbReference type="NCBI Taxonomy" id="1715348"/>
    <lineage>
        <taxon>Bacteria</taxon>
        <taxon>Pseudomonadati</taxon>
        <taxon>Pseudomonadota</taxon>
        <taxon>Alphaproteobacteria</taxon>
        <taxon>Sphingomonadales</taxon>
        <taxon>Sphingosinicellaceae</taxon>
        <taxon>Sandaracinobacter</taxon>
    </lineage>
</organism>
<comment type="subunit">
    <text evidence="10">Homotrimer; The trimer binds only one molecule of glutathione.</text>
</comment>
<dbReference type="PANTHER" id="PTHR10689">
    <property type="entry name" value="MICROSOMAL GLUTATHIONE S-TRANSFERASE 1"/>
    <property type="match status" value="1"/>
</dbReference>
<protein>
    <recommendedName>
        <fullName evidence="11">Microsomal glutathione S-transferase 1</fullName>
        <ecNumber evidence="3">2.5.1.18</ecNumber>
    </recommendedName>
</protein>
<evidence type="ECO:0000313" key="14">
    <source>
        <dbReference type="EMBL" id="TPE61580.1"/>
    </source>
</evidence>
<dbReference type="AlphaFoldDB" id="A0A501XLW5"/>
<evidence type="ECO:0000256" key="3">
    <source>
        <dbReference type="ARBA" id="ARBA00012452"/>
    </source>
</evidence>
<dbReference type="OrthoDB" id="6365081at2"/>
<dbReference type="InterPro" id="IPR040162">
    <property type="entry name" value="MGST1-like"/>
</dbReference>
<keyword evidence="7 13" id="KW-1133">Transmembrane helix</keyword>
<dbReference type="InterPro" id="IPR023352">
    <property type="entry name" value="MAPEG-like_dom_sf"/>
</dbReference>
<evidence type="ECO:0000256" key="13">
    <source>
        <dbReference type="SAM" id="Phobius"/>
    </source>
</evidence>
<comment type="catalytic activity">
    <reaction evidence="12">
        <text>RX + glutathione = an S-substituted glutathione + a halide anion + H(+)</text>
        <dbReference type="Rhea" id="RHEA:16437"/>
        <dbReference type="ChEBI" id="CHEBI:15378"/>
        <dbReference type="ChEBI" id="CHEBI:16042"/>
        <dbReference type="ChEBI" id="CHEBI:17792"/>
        <dbReference type="ChEBI" id="CHEBI:57925"/>
        <dbReference type="ChEBI" id="CHEBI:90779"/>
        <dbReference type="EC" id="2.5.1.18"/>
    </reaction>
    <physiologicalReaction direction="left-to-right" evidence="12">
        <dbReference type="Rhea" id="RHEA:16438"/>
    </physiologicalReaction>
</comment>
<accession>A0A501XLW5</accession>
<keyword evidence="4" id="KW-0808">Transferase</keyword>
<evidence type="ECO:0000256" key="5">
    <source>
        <dbReference type="ARBA" id="ARBA00022692"/>
    </source>
</evidence>
<dbReference type="Pfam" id="PF01124">
    <property type="entry name" value="MAPEG"/>
    <property type="match status" value="1"/>
</dbReference>
<gene>
    <name evidence="14" type="ORF">FJQ54_08315</name>
</gene>
<evidence type="ECO:0000256" key="1">
    <source>
        <dbReference type="ARBA" id="ARBA00003701"/>
    </source>
</evidence>
<comment type="function">
    <text evidence="1">Conjugation of reduced glutathione to a wide number of exogenous and endogenous hydrophobic electrophiles.</text>
</comment>
<dbReference type="InterPro" id="IPR001129">
    <property type="entry name" value="Membr-assoc_MAPEG"/>
</dbReference>
<evidence type="ECO:0000256" key="7">
    <source>
        <dbReference type="ARBA" id="ARBA00022989"/>
    </source>
</evidence>
<evidence type="ECO:0000256" key="4">
    <source>
        <dbReference type="ARBA" id="ARBA00022679"/>
    </source>
</evidence>
<dbReference type="SUPFAM" id="SSF161084">
    <property type="entry name" value="MAPEG domain-like"/>
    <property type="match status" value="1"/>
</dbReference>
<comment type="caution">
    <text evidence="14">The sequence shown here is derived from an EMBL/GenBank/DDBJ whole genome shotgun (WGS) entry which is preliminary data.</text>
</comment>
<proteinExistence type="predicted"/>
<feature type="transmembrane region" description="Helical" evidence="13">
    <location>
        <begin position="83"/>
        <end position="101"/>
    </location>
</feature>
<dbReference type="PANTHER" id="PTHR10689:SF6">
    <property type="entry name" value="MICROSOMAL GLUTATHIONE S-TRANSFERASE 1"/>
    <property type="match status" value="1"/>
</dbReference>
<comment type="subcellular location">
    <subcellularLocation>
        <location evidence="2">Endoplasmic reticulum membrane</location>
        <topology evidence="2">Multi-pass membrane protein</topology>
    </subcellularLocation>
</comment>